<evidence type="ECO:0000313" key="4">
    <source>
        <dbReference type="Proteomes" id="UP000262825"/>
    </source>
</evidence>
<organism evidence="3 4">
    <name type="scientific">Saccharomycodes ludwigii</name>
    <dbReference type="NCBI Taxonomy" id="36035"/>
    <lineage>
        <taxon>Eukaryota</taxon>
        <taxon>Fungi</taxon>
        <taxon>Dikarya</taxon>
        <taxon>Ascomycota</taxon>
        <taxon>Saccharomycotina</taxon>
        <taxon>Saccharomycetes</taxon>
        <taxon>Saccharomycodales</taxon>
        <taxon>Saccharomycodaceae</taxon>
        <taxon>Saccharomycodes</taxon>
    </lineage>
</organism>
<dbReference type="EMBL" id="UFAJ01000055">
    <property type="protein sequence ID" value="SSD58848.1"/>
    <property type="molecule type" value="Genomic_DNA"/>
</dbReference>
<dbReference type="Proteomes" id="UP000262825">
    <property type="component" value="Unassembled WGS sequence"/>
</dbReference>
<feature type="region of interest" description="Disordered" evidence="1">
    <location>
        <begin position="54"/>
        <end position="74"/>
    </location>
</feature>
<gene>
    <name evidence="3" type="ORF">SCODWIG_00609</name>
</gene>
<reference evidence="4" key="1">
    <citation type="submission" date="2018-06" db="EMBL/GenBank/DDBJ databases">
        <authorList>
            <person name="Guldener U."/>
        </authorList>
    </citation>
    <scope>NUCLEOTIDE SEQUENCE [LARGE SCALE GENOMIC DNA]</scope>
    <source>
        <strain evidence="4">UTAD17</strain>
    </source>
</reference>
<protein>
    <recommendedName>
        <fullName evidence="2">Spindle pole body component Bbp1 C-terminal domain-containing protein</fullName>
    </recommendedName>
</protein>
<keyword evidence="4" id="KW-1185">Reference proteome</keyword>
<evidence type="ECO:0000259" key="2">
    <source>
        <dbReference type="Pfam" id="PF15272"/>
    </source>
</evidence>
<dbReference type="AlphaFoldDB" id="A0A376B2E6"/>
<name>A0A376B2E6_9ASCO</name>
<accession>A0A376B2E6</accession>
<feature type="domain" description="Spindle pole body component Bbp1 C-terminal" evidence="2">
    <location>
        <begin position="143"/>
        <end position="229"/>
    </location>
</feature>
<evidence type="ECO:0000256" key="1">
    <source>
        <dbReference type="SAM" id="MobiDB-lite"/>
    </source>
</evidence>
<dbReference type="InterPro" id="IPR029330">
    <property type="entry name" value="Bbp1_C"/>
</dbReference>
<proteinExistence type="predicted"/>
<dbReference type="VEuPathDB" id="FungiDB:SCODWIG_00609"/>
<sequence>MDKPELLEDPDNDSTNTGIIKWTIDAIFGNRSNNNNPIENDTNETYSDHNILSDSLDLGTPRVERKEKRKSTNQVPTKTFNLYPYDDNDTFKYKKELKDKLKGSYAKTYKQENNNVNKNAIAVPGGFSKINTDNEIGSQLVDNIISTIDSNNNKLKDISNKIHVSSSIEEEEKYKIKYLQIRQELIKELRSSKELYDKYYQLYQLYSDLLKDNEECYKIIETLNNRVIELERGQRNNDV</sequence>
<dbReference type="Pfam" id="PF15272">
    <property type="entry name" value="BBP1_C"/>
    <property type="match status" value="1"/>
</dbReference>
<evidence type="ECO:0000313" key="3">
    <source>
        <dbReference type="EMBL" id="SSD58848.1"/>
    </source>
</evidence>